<dbReference type="PANTHER" id="PTHR44329:SF214">
    <property type="entry name" value="PROTEIN KINASE DOMAIN-CONTAINING PROTEIN"/>
    <property type="match status" value="1"/>
</dbReference>
<dbReference type="Gene3D" id="1.10.510.10">
    <property type="entry name" value="Transferase(Phosphotransferase) domain 1"/>
    <property type="match status" value="1"/>
</dbReference>
<dbReference type="AlphaFoldDB" id="A0A0C3D9U5"/>
<evidence type="ECO:0000313" key="2">
    <source>
        <dbReference type="EMBL" id="KIM53149.1"/>
    </source>
</evidence>
<feature type="non-terminal residue" evidence="2">
    <location>
        <position position="1"/>
    </location>
</feature>
<evidence type="ECO:0000313" key="3">
    <source>
        <dbReference type="Proteomes" id="UP000053989"/>
    </source>
</evidence>
<dbReference type="Proteomes" id="UP000053989">
    <property type="component" value="Unassembled WGS sequence"/>
</dbReference>
<dbReference type="HOGENOM" id="CLU_000288_7_18_1"/>
<dbReference type="SMART" id="SM00220">
    <property type="entry name" value="S_TKc"/>
    <property type="match status" value="1"/>
</dbReference>
<dbReference type="InterPro" id="IPR008271">
    <property type="entry name" value="Ser/Thr_kinase_AS"/>
</dbReference>
<reference evidence="3" key="2">
    <citation type="submission" date="2015-01" db="EMBL/GenBank/DDBJ databases">
        <title>Evolutionary Origins and Diversification of the Mycorrhizal Mutualists.</title>
        <authorList>
            <consortium name="DOE Joint Genome Institute"/>
            <consortium name="Mycorrhizal Genomics Consortium"/>
            <person name="Kohler A."/>
            <person name="Kuo A."/>
            <person name="Nagy L.G."/>
            <person name="Floudas D."/>
            <person name="Copeland A."/>
            <person name="Barry K.W."/>
            <person name="Cichocki N."/>
            <person name="Veneault-Fourrey C."/>
            <person name="LaButti K."/>
            <person name="Lindquist E.A."/>
            <person name="Lipzen A."/>
            <person name="Lundell T."/>
            <person name="Morin E."/>
            <person name="Murat C."/>
            <person name="Riley R."/>
            <person name="Ohm R."/>
            <person name="Sun H."/>
            <person name="Tunlid A."/>
            <person name="Henrissat B."/>
            <person name="Grigoriev I.V."/>
            <person name="Hibbett D.S."/>
            <person name="Martin F."/>
        </authorList>
    </citation>
    <scope>NUCLEOTIDE SEQUENCE [LARGE SCALE GENOMIC DNA]</scope>
    <source>
        <strain evidence="3">Foug A</strain>
    </source>
</reference>
<dbReference type="InParanoid" id="A0A0C3D9U5"/>
<keyword evidence="3" id="KW-1185">Reference proteome</keyword>
<evidence type="ECO:0000259" key="1">
    <source>
        <dbReference type="PROSITE" id="PS50011"/>
    </source>
</evidence>
<dbReference type="PROSITE" id="PS00108">
    <property type="entry name" value="PROTEIN_KINASE_ST"/>
    <property type="match status" value="1"/>
</dbReference>
<dbReference type="PANTHER" id="PTHR44329">
    <property type="entry name" value="SERINE/THREONINE-PROTEIN KINASE TNNI3K-RELATED"/>
    <property type="match status" value="1"/>
</dbReference>
<dbReference type="EMBL" id="KN822189">
    <property type="protein sequence ID" value="KIM53149.1"/>
    <property type="molecule type" value="Genomic_DNA"/>
</dbReference>
<dbReference type="SUPFAM" id="SSF56112">
    <property type="entry name" value="Protein kinase-like (PK-like)"/>
    <property type="match status" value="1"/>
</dbReference>
<organism evidence="2 3">
    <name type="scientific">Scleroderma citrinum Foug A</name>
    <dbReference type="NCBI Taxonomy" id="1036808"/>
    <lineage>
        <taxon>Eukaryota</taxon>
        <taxon>Fungi</taxon>
        <taxon>Dikarya</taxon>
        <taxon>Basidiomycota</taxon>
        <taxon>Agaricomycotina</taxon>
        <taxon>Agaricomycetes</taxon>
        <taxon>Agaricomycetidae</taxon>
        <taxon>Boletales</taxon>
        <taxon>Sclerodermatineae</taxon>
        <taxon>Sclerodermataceae</taxon>
        <taxon>Scleroderma</taxon>
    </lineage>
</organism>
<dbReference type="STRING" id="1036808.A0A0C3D9U5"/>
<reference evidence="2 3" key="1">
    <citation type="submission" date="2014-04" db="EMBL/GenBank/DDBJ databases">
        <authorList>
            <consortium name="DOE Joint Genome Institute"/>
            <person name="Kuo A."/>
            <person name="Kohler A."/>
            <person name="Nagy L.G."/>
            <person name="Floudas D."/>
            <person name="Copeland A."/>
            <person name="Barry K.W."/>
            <person name="Cichocki N."/>
            <person name="Veneault-Fourrey C."/>
            <person name="LaButti K."/>
            <person name="Lindquist E.A."/>
            <person name="Lipzen A."/>
            <person name="Lundell T."/>
            <person name="Morin E."/>
            <person name="Murat C."/>
            <person name="Sun H."/>
            <person name="Tunlid A."/>
            <person name="Henrissat B."/>
            <person name="Grigoriev I.V."/>
            <person name="Hibbett D.S."/>
            <person name="Martin F."/>
            <person name="Nordberg H.P."/>
            <person name="Cantor M.N."/>
            <person name="Hua S.X."/>
        </authorList>
    </citation>
    <scope>NUCLEOTIDE SEQUENCE [LARGE SCALE GENOMIC DNA]</scope>
    <source>
        <strain evidence="2 3">Foug A</strain>
    </source>
</reference>
<accession>A0A0C3D9U5</accession>
<dbReference type="InterPro" id="IPR051681">
    <property type="entry name" value="Ser/Thr_Kinases-Pseudokinases"/>
</dbReference>
<dbReference type="GO" id="GO:0005524">
    <property type="term" value="F:ATP binding"/>
    <property type="evidence" value="ECO:0007669"/>
    <property type="project" value="InterPro"/>
</dbReference>
<dbReference type="OrthoDB" id="4062651at2759"/>
<dbReference type="Pfam" id="PF00069">
    <property type="entry name" value="Pkinase"/>
    <property type="match status" value="1"/>
</dbReference>
<gene>
    <name evidence="2" type="ORF">SCLCIDRAFT_139595</name>
</gene>
<name>A0A0C3D9U5_9AGAM</name>
<dbReference type="InterPro" id="IPR011009">
    <property type="entry name" value="Kinase-like_dom_sf"/>
</dbReference>
<proteinExistence type="predicted"/>
<dbReference type="PROSITE" id="PS50011">
    <property type="entry name" value="PROTEIN_KINASE_DOM"/>
    <property type="match status" value="1"/>
</dbReference>
<protein>
    <recommendedName>
        <fullName evidence="1">Protein kinase domain-containing protein</fullName>
    </recommendedName>
</protein>
<dbReference type="GO" id="GO:0004674">
    <property type="term" value="F:protein serine/threonine kinase activity"/>
    <property type="evidence" value="ECO:0007669"/>
    <property type="project" value="TreeGrafter"/>
</dbReference>
<dbReference type="InterPro" id="IPR000719">
    <property type="entry name" value="Prot_kinase_dom"/>
</dbReference>
<feature type="domain" description="Protein kinase" evidence="1">
    <location>
        <begin position="1"/>
        <end position="168"/>
    </location>
</feature>
<sequence>GIANGLLYLHTYKEGPIIHGDIKGFNVLISEEGRALLTDFGLSFLTNSSFSMSTPGHFGGKLPWMAPEMLNGGEATAARDVWAFAMTVLELFTREDPFHPINGTIPILMRILKGPPDRPSAENTRSRLTDEWWCICSECWYSNPSMRPTMLQVAKKIEQIVCSTVVYH</sequence>